<protein>
    <submittedName>
        <fullName evidence="2">Uncharacterized protein</fullName>
    </submittedName>
</protein>
<keyword evidence="1" id="KW-0812">Transmembrane</keyword>
<name>A0ABD2LT99_9BILA</name>
<dbReference type="Proteomes" id="UP001620626">
    <property type="component" value="Unassembled WGS sequence"/>
</dbReference>
<keyword evidence="1" id="KW-0472">Membrane</keyword>
<evidence type="ECO:0000313" key="2">
    <source>
        <dbReference type="EMBL" id="KAL3118456.1"/>
    </source>
</evidence>
<dbReference type="AlphaFoldDB" id="A0ABD2LT99"/>
<feature type="transmembrane region" description="Helical" evidence="1">
    <location>
        <begin position="65"/>
        <end position="85"/>
    </location>
</feature>
<proteinExistence type="predicted"/>
<comment type="caution">
    <text evidence="2">The sequence shown here is derived from an EMBL/GenBank/DDBJ whole genome shotgun (WGS) entry which is preliminary data.</text>
</comment>
<keyword evidence="1" id="KW-1133">Transmembrane helix</keyword>
<keyword evidence="3" id="KW-1185">Reference proteome</keyword>
<organism evidence="2 3">
    <name type="scientific">Heterodera trifolii</name>
    <dbReference type="NCBI Taxonomy" id="157864"/>
    <lineage>
        <taxon>Eukaryota</taxon>
        <taxon>Metazoa</taxon>
        <taxon>Ecdysozoa</taxon>
        <taxon>Nematoda</taxon>
        <taxon>Chromadorea</taxon>
        <taxon>Rhabditida</taxon>
        <taxon>Tylenchina</taxon>
        <taxon>Tylenchomorpha</taxon>
        <taxon>Tylenchoidea</taxon>
        <taxon>Heteroderidae</taxon>
        <taxon>Heteroderinae</taxon>
        <taxon>Heterodera</taxon>
    </lineage>
</organism>
<gene>
    <name evidence="2" type="ORF">niasHT_008688</name>
</gene>
<accession>A0ABD2LT99</accession>
<reference evidence="2 3" key="1">
    <citation type="submission" date="2024-10" db="EMBL/GenBank/DDBJ databases">
        <authorList>
            <person name="Kim D."/>
        </authorList>
    </citation>
    <scope>NUCLEOTIDE SEQUENCE [LARGE SCALE GENOMIC DNA]</scope>
    <source>
        <strain evidence="2">BH-2024</strain>
    </source>
</reference>
<dbReference type="EMBL" id="JBICBT010000276">
    <property type="protein sequence ID" value="KAL3118456.1"/>
    <property type="molecule type" value="Genomic_DNA"/>
</dbReference>
<evidence type="ECO:0000313" key="3">
    <source>
        <dbReference type="Proteomes" id="UP001620626"/>
    </source>
</evidence>
<sequence>MLPVLQPTNCLQISIPSQQPDPPKHSTPKYKLTEVETADQSDGVGKEIAVQRAADVFGKSKQMELVTLELLLVLLIMVSSTNKLIVSDQLLINRKAK</sequence>
<evidence type="ECO:0000256" key="1">
    <source>
        <dbReference type="SAM" id="Phobius"/>
    </source>
</evidence>